<dbReference type="EMBL" id="CP013650">
    <property type="protein sequence ID" value="ALS99320.1"/>
    <property type="molecule type" value="Genomic_DNA"/>
</dbReference>
<proteinExistence type="predicted"/>
<dbReference type="Proteomes" id="UP000068447">
    <property type="component" value="Chromosome"/>
</dbReference>
<gene>
    <name evidence="1" type="ORF">AT746_14340</name>
</gene>
<organism evidence="1 2">
    <name type="scientific">Lacimicrobium alkaliphilum</name>
    <dbReference type="NCBI Taxonomy" id="1526571"/>
    <lineage>
        <taxon>Bacteria</taxon>
        <taxon>Pseudomonadati</taxon>
        <taxon>Pseudomonadota</taxon>
        <taxon>Gammaproteobacteria</taxon>
        <taxon>Alteromonadales</taxon>
        <taxon>Alteromonadaceae</taxon>
        <taxon>Lacimicrobium</taxon>
    </lineage>
</organism>
<evidence type="ECO:0000313" key="1">
    <source>
        <dbReference type="EMBL" id="ALS99320.1"/>
    </source>
</evidence>
<dbReference type="KEGG" id="lal:AT746_14340"/>
<name>A0A0U3B241_9ALTE</name>
<keyword evidence="2" id="KW-1185">Reference proteome</keyword>
<sequence>MSKRNALLALSGIALVIISTCWSLSDGEKIAPQKWVVITADDRPLRQSEIRILENYQSQFSQDSSKSASELIYGHDFTILSSTAELVERLQNSNDNTPLLIELVHPTLHSAKQLKASLTTSLIRPLGLQRVIPVVSLNGGEHPYNCSQFENDIIFADWNFGGIAFRLSDDALAFLSRCSKPPE</sequence>
<dbReference type="AlphaFoldDB" id="A0A0U3B241"/>
<accession>A0A0U3B241</accession>
<protein>
    <submittedName>
        <fullName evidence="1">Uncharacterized protein</fullName>
    </submittedName>
</protein>
<evidence type="ECO:0000313" key="2">
    <source>
        <dbReference type="Proteomes" id="UP000068447"/>
    </source>
</evidence>
<reference evidence="1 2" key="1">
    <citation type="submission" date="2015-12" db="EMBL/GenBank/DDBJ databases">
        <title>Complete genome of Lacimicrobium alkaliphilum KCTC 32984.</title>
        <authorList>
            <person name="Kim S.-G."/>
            <person name="Lee Y.-J."/>
        </authorList>
    </citation>
    <scope>NUCLEOTIDE SEQUENCE [LARGE SCALE GENOMIC DNA]</scope>
    <source>
        <strain evidence="1 2">YelD216</strain>
    </source>
</reference>
<dbReference type="RefSeq" id="WP_062481452.1">
    <property type="nucleotide sequence ID" value="NZ_CP013650.1"/>
</dbReference>